<dbReference type="InParanoid" id="D8SJW5"/>
<dbReference type="EMBL" id="GL377624">
    <property type="protein sequence ID" value="EFJ15119.1"/>
    <property type="molecule type" value="Genomic_DNA"/>
</dbReference>
<keyword evidence="5" id="KW-1185">Reference proteome</keyword>
<comment type="similarity">
    <text evidence="3">Belongs to the SHOC2 family.</text>
</comment>
<dbReference type="STRING" id="88036.D8SJW5"/>
<keyword evidence="1" id="KW-0433">Leucine-rich repeat</keyword>
<dbReference type="Proteomes" id="UP000001514">
    <property type="component" value="Unassembled WGS sequence"/>
</dbReference>
<evidence type="ECO:0000313" key="4">
    <source>
        <dbReference type="EMBL" id="EFJ15119.1"/>
    </source>
</evidence>
<name>D8SJW5_SELML</name>
<dbReference type="GO" id="GO:0035556">
    <property type="term" value="P:intracellular signal transduction"/>
    <property type="evidence" value="ECO:0000318"/>
    <property type="project" value="GO_Central"/>
</dbReference>
<reference evidence="4 5" key="1">
    <citation type="journal article" date="2011" name="Science">
        <title>The Selaginella genome identifies genetic changes associated with the evolution of vascular plants.</title>
        <authorList>
            <person name="Banks J.A."/>
            <person name="Nishiyama T."/>
            <person name="Hasebe M."/>
            <person name="Bowman J.L."/>
            <person name="Gribskov M."/>
            <person name="dePamphilis C."/>
            <person name="Albert V.A."/>
            <person name="Aono N."/>
            <person name="Aoyama T."/>
            <person name="Ambrose B.A."/>
            <person name="Ashton N.W."/>
            <person name="Axtell M.J."/>
            <person name="Barker E."/>
            <person name="Barker M.S."/>
            <person name="Bennetzen J.L."/>
            <person name="Bonawitz N.D."/>
            <person name="Chapple C."/>
            <person name="Cheng C."/>
            <person name="Correa L.G."/>
            <person name="Dacre M."/>
            <person name="DeBarry J."/>
            <person name="Dreyer I."/>
            <person name="Elias M."/>
            <person name="Engstrom E.M."/>
            <person name="Estelle M."/>
            <person name="Feng L."/>
            <person name="Finet C."/>
            <person name="Floyd S.K."/>
            <person name="Frommer W.B."/>
            <person name="Fujita T."/>
            <person name="Gramzow L."/>
            <person name="Gutensohn M."/>
            <person name="Harholt J."/>
            <person name="Hattori M."/>
            <person name="Heyl A."/>
            <person name="Hirai T."/>
            <person name="Hiwatashi Y."/>
            <person name="Ishikawa M."/>
            <person name="Iwata M."/>
            <person name="Karol K.G."/>
            <person name="Koehler B."/>
            <person name="Kolukisaoglu U."/>
            <person name="Kubo M."/>
            <person name="Kurata T."/>
            <person name="Lalonde S."/>
            <person name="Li K."/>
            <person name="Li Y."/>
            <person name="Litt A."/>
            <person name="Lyons E."/>
            <person name="Manning G."/>
            <person name="Maruyama T."/>
            <person name="Michael T.P."/>
            <person name="Mikami K."/>
            <person name="Miyazaki S."/>
            <person name="Morinaga S."/>
            <person name="Murata T."/>
            <person name="Mueller-Roeber B."/>
            <person name="Nelson D.R."/>
            <person name="Obara M."/>
            <person name="Oguri Y."/>
            <person name="Olmstead R.G."/>
            <person name="Onodera N."/>
            <person name="Petersen B.L."/>
            <person name="Pils B."/>
            <person name="Prigge M."/>
            <person name="Rensing S.A."/>
            <person name="Riano-Pachon D.M."/>
            <person name="Roberts A.W."/>
            <person name="Sato Y."/>
            <person name="Scheller H.V."/>
            <person name="Schulz B."/>
            <person name="Schulz C."/>
            <person name="Shakirov E.V."/>
            <person name="Shibagaki N."/>
            <person name="Shinohara N."/>
            <person name="Shippen D.E."/>
            <person name="Soerensen I."/>
            <person name="Sotooka R."/>
            <person name="Sugimoto N."/>
            <person name="Sugita M."/>
            <person name="Sumikawa N."/>
            <person name="Tanurdzic M."/>
            <person name="Theissen G."/>
            <person name="Ulvskov P."/>
            <person name="Wakazuki S."/>
            <person name="Weng J.K."/>
            <person name="Willats W.W."/>
            <person name="Wipf D."/>
            <person name="Wolf P.G."/>
            <person name="Yang L."/>
            <person name="Zimmer A.D."/>
            <person name="Zhu Q."/>
            <person name="Mitros T."/>
            <person name="Hellsten U."/>
            <person name="Loque D."/>
            <person name="Otillar R."/>
            <person name="Salamov A."/>
            <person name="Schmutz J."/>
            <person name="Shapiro H."/>
            <person name="Lindquist E."/>
            <person name="Lucas S."/>
            <person name="Rokhsar D."/>
            <person name="Grigoriev I.V."/>
        </authorList>
    </citation>
    <scope>NUCLEOTIDE SEQUENCE [LARGE SCALE GENOMIC DNA]</scope>
</reference>
<evidence type="ECO:0000313" key="5">
    <source>
        <dbReference type="Proteomes" id="UP000001514"/>
    </source>
</evidence>
<dbReference type="SUPFAM" id="SSF52058">
    <property type="entry name" value="L domain-like"/>
    <property type="match status" value="1"/>
</dbReference>
<dbReference type="SMART" id="SM00364">
    <property type="entry name" value="LRR_BAC"/>
    <property type="match status" value="7"/>
</dbReference>
<dbReference type="Pfam" id="PF00560">
    <property type="entry name" value="LRR_1"/>
    <property type="match status" value="2"/>
</dbReference>
<evidence type="ECO:0000256" key="3">
    <source>
        <dbReference type="ARBA" id="ARBA00023786"/>
    </source>
</evidence>
<gene>
    <name evidence="4" type="ORF">SELMODRAFT_119044</name>
</gene>
<dbReference type="PROSITE" id="PS51450">
    <property type="entry name" value="LRR"/>
    <property type="match status" value="2"/>
</dbReference>
<dbReference type="KEGG" id="smo:SELMODRAFT_119044"/>
<keyword evidence="2" id="KW-0677">Repeat</keyword>
<dbReference type="Gramene" id="EFJ15119">
    <property type="protein sequence ID" value="EFJ15119"/>
    <property type="gene ID" value="SELMODRAFT_119044"/>
</dbReference>
<dbReference type="FunCoup" id="D8SJW5">
    <property type="interactions" value="2518"/>
</dbReference>
<dbReference type="Pfam" id="PF13855">
    <property type="entry name" value="LRR_8"/>
    <property type="match status" value="2"/>
</dbReference>
<dbReference type="InterPro" id="IPR032675">
    <property type="entry name" value="LRR_dom_sf"/>
</dbReference>
<proteinExistence type="inferred from homology"/>
<dbReference type="InterPro" id="IPR050216">
    <property type="entry name" value="LRR_domain-containing"/>
</dbReference>
<dbReference type="HOGENOM" id="CLU_021557_0_0_1"/>
<dbReference type="PANTHER" id="PTHR48051">
    <property type="match status" value="1"/>
</dbReference>
<dbReference type="PANTHER" id="PTHR48051:SF54">
    <property type="entry name" value="LEUCINE-RICH REPEAT-CONTAINING PROTEIN"/>
    <property type="match status" value="1"/>
</dbReference>
<evidence type="ECO:0000256" key="2">
    <source>
        <dbReference type="ARBA" id="ARBA00022737"/>
    </source>
</evidence>
<organism evidence="5">
    <name type="scientific">Selaginella moellendorffii</name>
    <name type="common">Spikemoss</name>
    <dbReference type="NCBI Taxonomy" id="88036"/>
    <lineage>
        <taxon>Eukaryota</taxon>
        <taxon>Viridiplantae</taxon>
        <taxon>Streptophyta</taxon>
        <taxon>Embryophyta</taxon>
        <taxon>Tracheophyta</taxon>
        <taxon>Lycopodiopsida</taxon>
        <taxon>Selaginellales</taxon>
        <taxon>Selaginellaceae</taxon>
        <taxon>Selaginella</taxon>
    </lineage>
</organism>
<dbReference type="AlphaFoldDB" id="D8SJW5"/>
<dbReference type="InterPro" id="IPR003591">
    <property type="entry name" value="Leu-rich_rpt_typical-subtyp"/>
</dbReference>
<dbReference type="SMART" id="SM00369">
    <property type="entry name" value="LRR_TYP"/>
    <property type="match status" value="7"/>
</dbReference>
<dbReference type="Gene3D" id="3.80.10.10">
    <property type="entry name" value="Ribonuclease Inhibitor"/>
    <property type="match status" value="2"/>
</dbReference>
<protein>
    <submittedName>
        <fullName evidence="4">Uncharacterized protein</fullName>
    </submittedName>
</protein>
<dbReference type="InterPro" id="IPR001611">
    <property type="entry name" value="Leu-rich_rpt"/>
</dbReference>
<dbReference type="eggNOG" id="KOG0619">
    <property type="taxonomic scope" value="Eukaryota"/>
</dbReference>
<dbReference type="OMA" id="MDPHPGT"/>
<sequence>MALLNVAEIREKIRALGPRPDPQEVEDARQALAASNASLAQALESIALEDLEAKEKAARDAAERERLPLRAILQLDELHRLYGNLLKDAEALLEKNSSVPVKEEGQGQNLAASRLLDEAAEKKLSELNLCNQSLQLVPESIGRISSLVDLNLSTNQVEVLPDAIAGLANLERLQVQSNRLRILPDSIGLMKNLKYLNCSRNQLKQLPESISGCSALIELNADFNKLEYLPSRFGRGMDSLERLSLQLNSLTYLPPTLCEAQTLKHLDLHFNKLRSLPRAIGNLTRLETLDASSNFSDLTALPESMADLVSLTHLDLRYNQIRELPLSFGRLTNIKTLELDENPLVDPPLEIVQQGTPATMKYLAYRLEASLLKAIEEEKLRSSQQPSSPSWIPAAAQGWVSGVYSNISSYLTSPKASGKEDYLEQQL</sequence>
<accession>D8SJW5</accession>
<evidence type="ECO:0000256" key="1">
    <source>
        <dbReference type="ARBA" id="ARBA00022614"/>
    </source>
</evidence>